<dbReference type="EMBL" id="KL198016">
    <property type="protein sequence ID" value="KDQ21160.1"/>
    <property type="molecule type" value="Genomic_DNA"/>
</dbReference>
<keyword evidence="4" id="KW-0735">Signal-anchor</keyword>
<proteinExistence type="inferred from homology"/>
<keyword evidence="7" id="KW-0325">Glycoprotein</keyword>
<dbReference type="InterPro" id="IPR005629">
    <property type="entry name" value="Skn1/Kre6/Sbg1"/>
</dbReference>
<feature type="domain" description="GH16" evidence="9">
    <location>
        <begin position="54"/>
        <end position="425"/>
    </location>
</feature>
<dbReference type="FunCoup" id="A0A067N2G9">
    <property type="interactions" value="64"/>
</dbReference>
<dbReference type="GO" id="GO:0015926">
    <property type="term" value="F:glucosidase activity"/>
    <property type="evidence" value="ECO:0007669"/>
    <property type="project" value="TreeGrafter"/>
</dbReference>
<evidence type="ECO:0000256" key="7">
    <source>
        <dbReference type="ARBA" id="ARBA00023180"/>
    </source>
</evidence>
<dbReference type="GO" id="GO:0006078">
    <property type="term" value="P:(1-&gt;6)-beta-D-glucan biosynthetic process"/>
    <property type="evidence" value="ECO:0007669"/>
    <property type="project" value="TreeGrafter"/>
</dbReference>
<evidence type="ECO:0000313" key="10">
    <source>
        <dbReference type="EMBL" id="KDQ21160.1"/>
    </source>
</evidence>
<dbReference type="OrthoDB" id="412647at2759"/>
<dbReference type="Pfam" id="PF03935">
    <property type="entry name" value="SKN1_KRE6_Sbg1"/>
    <property type="match status" value="1"/>
</dbReference>
<reference evidence="11" key="1">
    <citation type="journal article" date="2014" name="Proc. Natl. Acad. Sci. U.S.A.">
        <title>Extensive sampling of basidiomycete genomes demonstrates inadequacy of the white-rot/brown-rot paradigm for wood decay fungi.</title>
        <authorList>
            <person name="Riley R."/>
            <person name="Salamov A.A."/>
            <person name="Brown D.W."/>
            <person name="Nagy L.G."/>
            <person name="Floudas D."/>
            <person name="Held B.W."/>
            <person name="Levasseur A."/>
            <person name="Lombard V."/>
            <person name="Morin E."/>
            <person name="Otillar R."/>
            <person name="Lindquist E.A."/>
            <person name="Sun H."/>
            <person name="LaButti K.M."/>
            <person name="Schmutz J."/>
            <person name="Jabbour D."/>
            <person name="Luo H."/>
            <person name="Baker S.E."/>
            <person name="Pisabarro A.G."/>
            <person name="Walton J.D."/>
            <person name="Blanchette R.A."/>
            <person name="Henrissat B."/>
            <person name="Martin F."/>
            <person name="Cullen D."/>
            <person name="Hibbett D.S."/>
            <person name="Grigoriev I.V."/>
        </authorList>
    </citation>
    <scope>NUCLEOTIDE SEQUENCE [LARGE SCALE GENOMIC DNA]</scope>
    <source>
        <strain evidence="11">FD-172 SS1</strain>
    </source>
</reference>
<dbReference type="InterPro" id="IPR000757">
    <property type="entry name" value="Beta-glucanase-like"/>
</dbReference>
<dbReference type="GO" id="GO:0005886">
    <property type="term" value="C:plasma membrane"/>
    <property type="evidence" value="ECO:0007669"/>
    <property type="project" value="TreeGrafter"/>
</dbReference>
<comment type="similarity">
    <text evidence="2">Belongs to the SKN1/KRE6 family.</text>
</comment>
<dbReference type="GO" id="GO:0031505">
    <property type="term" value="P:fungal-type cell wall organization"/>
    <property type="evidence" value="ECO:0007669"/>
    <property type="project" value="TreeGrafter"/>
</dbReference>
<keyword evidence="11" id="KW-1185">Reference proteome</keyword>
<keyword evidence="10" id="KW-0378">Hydrolase</keyword>
<keyword evidence="3" id="KW-0812">Transmembrane</keyword>
<gene>
    <name evidence="10" type="ORF">BOTBODRAFT_99379</name>
</gene>
<organism evidence="10 11">
    <name type="scientific">Botryobasidium botryosum (strain FD-172 SS1)</name>
    <dbReference type="NCBI Taxonomy" id="930990"/>
    <lineage>
        <taxon>Eukaryota</taxon>
        <taxon>Fungi</taxon>
        <taxon>Dikarya</taxon>
        <taxon>Basidiomycota</taxon>
        <taxon>Agaricomycotina</taxon>
        <taxon>Agaricomycetes</taxon>
        <taxon>Cantharellales</taxon>
        <taxon>Botryobasidiaceae</taxon>
        <taxon>Botryobasidium</taxon>
    </lineage>
</organism>
<evidence type="ECO:0000313" key="11">
    <source>
        <dbReference type="Proteomes" id="UP000027195"/>
    </source>
</evidence>
<evidence type="ECO:0000256" key="4">
    <source>
        <dbReference type="ARBA" id="ARBA00022968"/>
    </source>
</evidence>
<keyword evidence="8" id="KW-0961">Cell wall biogenesis/degradation</keyword>
<dbReference type="InParanoid" id="A0A067N2G9"/>
<accession>A0A067N2G9</accession>
<comment type="subcellular location">
    <subcellularLocation>
        <location evidence="1">Membrane</location>
        <topology evidence="1">Single-pass type II membrane protein</topology>
    </subcellularLocation>
</comment>
<dbReference type="AlphaFoldDB" id="A0A067N2G9"/>
<name>A0A067N2G9_BOTB1</name>
<dbReference type="FunFam" id="2.60.120.200:FF:000135">
    <property type="entry name" value="Related to KRE6-glucan synthase subunit"/>
    <property type="match status" value="1"/>
</dbReference>
<dbReference type="Gene3D" id="2.60.120.200">
    <property type="match status" value="2"/>
</dbReference>
<dbReference type="PROSITE" id="PS51762">
    <property type="entry name" value="GH16_2"/>
    <property type="match status" value="1"/>
</dbReference>
<evidence type="ECO:0000256" key="3">
    <source>
        <dbReference type="ARBA" id="ARBA00022692"/>
    </source>
</evidence>
<evidence type="ECO:0000256" key="6">
    <source>
        <dbReference type="ARBA" id="ARBA00023136"/>
    </source>
</evidence>
<protein>
    <submittedName>
        <fullName evidence="10">Glycoside hydrolase family 16 protein</fullName>
    </submittedName>
</protein>
<dbReference type="InterPro" id="IPR013320">
    <property type="entry name" value="ConA-like_dom_sf"/>
</dbReference>
<sequence length="472" mass="52343">MNLISAGYPLISHFTSKKASNLGAFNIGGINASGQVPVMSSHYFSLIDPDTPKDAWSKKSLEDGSEMTLVFSDEFNVEGRTFYPGDDPYWEAVDLHYWATENLEWYDPVAITTTGGALKITFSQHESHNLRYQGGFLSSWNKFCFTGGYIEVNVSLPGQNNVNGLWPAVWTMGNLGRAGYGASLEGLWPYTYDACDVGALPNQTHNGLPINATINGDPYNDGKLSMLPGQRLSACTCPGEPHPGPTKSDGTLTGRSAPEIDIFEALIDPQLLEGFVSQSSQWAPFNYGYEWFNTTQNIQIHDPRTSLNAYTGGTTQQVASGLSKTNQQCYFQGGGCFTTYGFEYKRGYEGYITWVNDGKPSWTARGPGFAADPRVEISARPIPMEPMYIIMNLGMSRKFGTISPDIIFPTSMYVDYVRVYQPTKNRNIGCDPKDYPTAAYINRFPAAYTNYNLTTWAEYGQKFPKNKLVDQC</sequence>
<dbReference type="SUPFAM" id="SSF49899">
    <property type="entry name" value="Concanavalin A-like lectins/glucanases"/>
    <property type="match status" value="1"/>
</dbReference>
<evidence type="ECO:0000256" key="2">
    <source>
        <dbReference type="ARBA" id="ARBA00010962"/>
    </source>
</evidence>
<dbReference type="PANTHER" id="PTHR31361">
    <property type="entry name" value="BETA-GLUCAN SYNTHESIS-ASSOCIATED PROTEIN KRE6-RELATED"/>
    <property type="match status" value="1"/>
</dbReference>
<evidence type="ECO:0000256" key="1">
    <source>
        <dbReference type="ARBA" id="ARBA00004606"/>
    </source>
</evidence>
<dbReference type="PANTHER" id="PTHR31361:SF1">
    <property type="entry name" value="BETA-GLUCAN SYNTHESIS-ASSOCIATED PROTEIN KRE6-RELATED"/>
    <property type="match status" value="1"/>
</dbReference>
<dbReference type="STRING" id="930990.A0A067N2G9"/>
<keyword evidence="5" id="KW-1133">Transmembrane helix</keyword>
<evidence type="ECO:0000259" key="9">
    <source>
        <dbReference type="PROSITE" id="PS51762"/>
    </source>
</evidence>
<dbReference type="GO" id="GO:0005789">
    <property type="term" value="C:endoplasmic reticulum membrane"/>
    <property type="evidence" value="ECO:0007669"/>
    <property type="project" value="TreeGrafter"/>
</dbReference>
<evidence type="ECO:0000256" key="5">
    <source>
        <dbReference type="ARBA" id="ARBA00022989"/>
    </source>
</evidence>
<dbReference type="Proteomes" id="UP000027195">
    <property type="component" value="Unassembled WGS sequence"/>
</dbReference>
<keyword evidence="6" id="KW-0472">Membrane</keyword>
<dbReference type="HOGENOM" id="CLU_010811_3_1_1"/>
<evidence type="ECO:0000256" key="8">
    <source>
        <dbReference type="ARBA" id="ARBA00023316"/>
    </source>
</evidence>